<accession>A0A9D2G1E1</accession>
<reference evidence="4" key="1">
    <citation type="journal article" date="2021" name="PeerJ">
        <title>Extensive microbial diversity within the chicken gut microbiome revealed by metagenomics and culture.</title>
        <authorList>
            <person name="Gilroy R."/>
            <person name="Ravi A."/>
            <person name="Getino M."/>
            <person name="Pursley I."/>
            <person name="Horton D.L."/>
            <person name="Alikhan N.F."/>
            <person name="Baker D."/>
            <person name="Gharbi K."/>
            <person name="Hall N."/>
            <person name="Watson M."/>
            <person name="Adriaenssens E.M."/>
            <person name="Foster-Nyarko E."/>
            <person name="Jarju S."/>
            <person name="Secka A."/>
            <person name="Antonio M."/>
            <person name="Oren A."/>
            <person name="Chaudhuri R.R."/>
            <person name="La Ragione R."/>
            <person name="Hildebrand F."/>
            <person name="Pallen M.J."/>
        </authorList>
    </citation>
    <scope>NUCLEOTIDE SEQUENCE</scope>
    <source>
        <strain evidence="4">CHK169-4300</strain>
    </source>
</reference>
<dbReference type="PROSITE" id="PS50977">
    <property type="entry name" value="HTH_TETR_2"/>
    <property type="match status" value="1"/>
</dbReference>
<dbReference type="Pfam" id="PF00440">
    <property type="entry name" value="TetR_N"/>
    <property type="match status" value="1"/>
</dbReference>
<keyword evidence="1 2" id="KW-0238">DNA-binding</keyword>
<dbReference type="GO" id="GO:0003677">
    <property type="term" value="F:DNA binding"/>
    <property type="evidence" value="ECO:0007669"/>
    <property type="project" value="UniProtKB-UniRule"/>
</dbReference>
<comment type="caution">
    <text evidence="4">The sequence shown here is derived from an EMBL/GenBank/DDBJ whole genome shotgun (WGS) entry which is preliminary data.</text>
</comment>
<dbReference type="InterPro" id="IPR001647">
    <property type="entry name" value="HTH_TetR"/>
</dbReference>
<evidence type="ECO:0000313" key="4">
    <source>
        <dbReference type="EMBL" id="HIZ70511.1"/>
    </source>
</evidence>
<dbReference type="InterPro" id="IPR009057">
    <property type="entry name" value="Homeodomain-like_sf"/>
</dbReference>
<dbReference type="EMBL" id="DXAZ01000028">
    <property type="protein sequence ID" value="HIZ70511.1"/>
    <property type="molecule type" value="Genomic_DNA"/>
</dbReference>
<dbReference type="Pfam" id="PF17924">
    <property type="entry name" value="TetR_C_19"/>
    <property type="match status" value="1"/>
</dbReference>
<protein>
    <submittedName>
        <fullName evidence="4">TetR/AcrR family transcriptional regulator</fullName>
    </submittedName>
</protein>
<evidence type="ECO:0000256" key="2">
    <source>
        <dbReference type="PROSITE-ProRule" id="PRU00335"/>
    </source>
</evidence>
<evidence type="ECO:0000259" key="3">
    <source>
        <dbReference type="PROSITE" id="PS50977"/>
    </source>
</evidence>
<evidence type="ECO:0000313" key="5">
    <source>
        <dbReference type="Proteomes" id="UP000824106"/>
    </source>
</evidence>
<dbReference type="SUPFAM" id="SSF46689">
    <property type="entry name" value="Homeodomain-like"/>
    <property type="match status" value="1"/>
</dbReference>
<reference evidence="4" key="2">
    <citation type="submission" date="2021-04" db="EMBL/GenBank/DDBJ databases">
        <authorList>
            <person name="Gilroy R."/>
        </authorList>
    </citation>
    <scope>NUCLEOTIDE SEQUENCE</scope>
    <source>
        <strain evidence="4">CHK169-4300</strain>
    </source>
</reference>
<dbReference type="AlphaFoldDB" id="A0A9D2G1E1"/>
<evidence type="ECO:0000256" key="1">
    <source>
        <dbReference type="ARBA" id="ARBA00023125"/>
    </source>
</evidence>
<feature type="DNA-binding region" description="H-T-H motif" evidence="2">
    <location>
        <begin position="34"/>
        <end position="53"/>
    </location>
</feature>
<gene>
    <name evidence="4" type="ORF">H9808_01925</name>
</gene>
<organism evidence="4 5">
    <name type="scientific">Candidatus Atopostipes pullistercoris</name>
    <dbReference type="NCBI Taxonomy" id="2838467"/>
    <lineage>
        <taxon>Bacteria</taxon>
        <taxon>Bacillati</taxon>
        <taxon>Bacillota</taxon>
        <taxon>Bacilli</taxon>
        <taxon>Lactobacillales</taxon>
        <taxon>Carnobacteriaceae</taxon>
        <taxon>Atopostipes</taxon>
    </lineage>
</organism>
<name>A0A9D2G1E1_9LACT</name>
<dbReference type="Gene3D" id="1.10.357.10">
    <property type="entry name" value="Tetracycline Repressor, domain 2"/>
    <property type="match status" value="1"/>
</dbReference>
<feature type="domain" description="HTH tetR-type" evidence="3">
    <location>
        <begin position="11"/>
        <end position="71"/>
    </location>
</feature>
<sequence>MPKTTFLNLSKEKAEKVTHILLDIFYDQNVSQVTVSEIVEALGMSRGAFYKYFHDISDAYYTVAKKCAFQVHRSIMQCIQENEYDFMLGLEKYLAWCADLDPSSYEWKSIQMLSLSNADAYAKRPSVNEDILNSEMIKDWFALLQKNDILFKTKEEALYFLYFIEHLVITSLQDFIVNNWSKDELMKDFSYKKHWVIHGIKNK</sequence>
<proteinExistence type="predicted"/>
<dbReference type="Proteomes" id="UP000824106">
    <property type="component" value="Unassembled WGS sequence"/>
</dbReference>